<proteinExistence type="predicted"/>
<dbReference type="InterPro" id="IPR051532">
    <property type="entry name" value="Ester_Hydrolysis_Enzymes"/>
</dbReference>
<dbReference type="Gene3D" id="3.40.50.1110">
    <property type="entry name" value="SGNH hydrolase"/>
    <property type="match status" value="1"/>
</dbReference>
<dbReference type="InterPro" id="IPR013830">
    <property type="entry name" value="SGNH_hydro"/>
</dbReference>
<dbReference type="EMBL" id="SDPQ02000001">
    <property type="protein sequence ID" value="KAA1400326.1"/>
    <property type="molecule type" value="Genomic_DNA"/>
</dbReference>
<name>A0A5M4FJI2_9ACTN</name>
<keyword evidence="3" id="KW-1185">Reference proteome</keyword>
<dbReference type="GO" id="GO:0004622">
    <property type="term" value="F:phosphatidylcholine lysophospholipase activity"/>
    <property type="evidence" value="ECO:0007669"/>
    <property type="project" value="TreeGrafter"/>
</dbReference>
<sequence>MPRPRRIAAATLIGGSATLSGFYGFLIGEAILARRAIGTTDDRPPSPDGLYGDDLPGRTIRVLVLGDSAAVGYGVTRADATPSAMIGVGLAHVMDAPVEVQCRAIVGAQTSDLMGQIDLDPDWHPDVAVIVVGTNDVTHRVTPQASARMLGQVVRRLIAEDCDVVVGTCPDLGTVQPIHQPLRAVARRLSRALARRQTIAVVEAGGRSVSLGDLLGLLFTERRDVMFGADHFHPSETGYANMVSVLIPAITASLRQKQRELAYTGRPQDLVSVADAAAVSVEHPGTQVAPDAGPGGRFASVLRRRRAS</sequence>
<reference evidence="2" key="1">
    <citation type="submission" date="2019-09" db="EMBL/GenBank/DDBJ databases">
        <authorList>
            <person name="Li J."/>
        </authorList>
    </citation>
    <scope>NUCLEOTIDE SEQUENCE [LARGE SCALE GENOMIC DNA]</scope>
    <source>
        <strain evidence="2">JCM 14732</strain>
    </source>
</reference>
<evidence type="ECO:0000313" key="3">
    <source>
        <dbReference type="Proteomes" id="UP000380867"/>
    </source>
</evidence>
<accession>A0A5M4FJI2</accession>
<dbReference type="Pfam" id="PF13472">
    <property type="entry name" value="Lipase_GDSL_2"/>
    <property type="match status" value="1"/>
</dbReference>
<feature type="domain" description="SGNH hydrolase-type esterase" evidence="1">
    <location>
        <begin position="64"/>
        <end position="240"/>
    </location>
</feature>
<comment type="caution">
    <text evidence="2">The sequence shown here is derived from an EMBL/GenBank/DDBJ whole genome shotgun (WGS) entry which is preliminary data.</text>
</comment>
<dbReference type="Proteomes" id="UP000380867">
    <property type="component" value="Unassembled WGS sequence"/>
</dbReference>
<evidence type="ECO:0000313" key="2">
    <source>
        <dbReference type="EMBL" id="KAA1400326.1"/>
    </source>
</evidence>
<dbReference type="PANTHER" id="PTHR30383:SF5">
    <property type="entry name" value="SGNH HYDROLASE-TYPE ESTERASE DOMAIN-CONTAINING PROTEIN"/>
    <property type="match status" value="1"/>
</dbReference>
<dbReference type="SUPFAM" id="SSF52266">
    <property type="entry name" value="SGNH hydrolase"/>
    <property type="match status" value="1"/>
</dbReference>
<organism evidence="2 3">
    <name type="scientific">Aeromicrobium ginsengisoli</name>
    <dbReference type="NCBI Taxonomy" id="363867"/>
    <lineage>
        <taxon>Bacteria</taxon>
        <taxon>Bacillati</taxon>
        <taxon>Actinomycetota</taxon>
        <taxon>Actinomycetes</taxon>
        <taxon>Propionibacteriales</taxon>
        <taxon>Nocardioidaceae</taxon>
        <taxon>Aeromicrobium</taxon>
    </lineage>
</organism>
<dbReference type="InterPro" id="IPR036514">
    <property type="entry name" value="SGNH_hydro_sf"/>
</dbReference>
<dbReference type="OrthoDB" id="9804395at2"/>
<gene>
    <name evidence="2" type="ORF">ESP70_006255</name>
</gene>
<keyword evidence="2" id="KW-0378">Hydrolase</keyword>
<dbReference type="RefSeq" id="WP_149688419.1">
    <property type="nucleotide sequence ID" value="NZ_SDPQ02000001.1"/>
</dbReference>
<protein>
    <submittedName>
        <fullName evidence="2">SGNH/GDSL hydrolase family protein</fullName>
    </submittedName>
</protein>
<dbReference type="AlphaFoldDB" id="A0A5M4FJI2"/>
<evidence type="ECO:0000259" key="1">
    <source>
        <dbReference type="Pfam" id="PF13472"/>
    </source>
</evidence>
<dbReference type="CDD" id="cd01836">
    <property type="entry name" value="FeeA_FeeB_like"/>
    <property type="match status" value="1"/>
</dbReference>
<dbReference type="PANTHER" id="PTHR30383">
    <property type="entry name" value="THIOESTERASE 1/PROTEASE 1/LYSOPHOSPHOLIPASE L1"/>
    <property type="match status" value="1"/>
</dbReference>